<feature type="compositionally biased region" description="Basic and acidic residues" evidence="10">
    <location>
        <begin position="895"/>
        <end position="919"/>
    </location>
</feature>
<dbReference type="Pfam" id="PF00001">
    <property type="entry name" value="7tm_1"/>
    <property type="match status" value="1"/>
</dbReference>
<accession>A0ABM1IXX2</accession>
<feature type="region of interest" description="Disordered" evidence="10">
    <location>
        <begin position="895"/>
        <end position="928"/>
    </location>
</feature>
<evidence type="ECO:0000256" key="8">
    <source>
        <dbReference type="ARBA" id="ARBA00023170"/>
    </source>
</evidence>
<evidence type="ECO:0000256" key="6">
    <source>
        <dbReference type="ARBA" id="ARBA00023040"/>
    </source>
</evidence>
<proteinExistence type="inferred from homology"/>
<keyword evidence="3" id="KW-1003">Cell membrane</keyword>
<evidence type="ECO:0000256" key="9">
    <source>
        <dbReference type="ARBA" id="ARBA00023224"/>
    </source>
</evidence>
<dbReference type="InterPro" id="IPR028336">
    <property type="entry name" value="GPR119"/>
</dbReference>
<protein>
    <submittedName>
        <fullName evidence="14">Uncharacterized protein LOC107070981</fullName>
    </submittedName>
</protein>
<keyword evidence="4 11" id="KW-0812">Transmembrane</keyword>
<evidence type="ECO:0000256" key="4">
    <source>
        <dbReference type="ARBA" id="ARBA00022692"/>
    </source>
</evidence>
<organism evidence="13 14">
    <name type="scientific">Polistes dominula</name>
    <name type="common">European paper wasp</name>
    <name type="synonym">Vespa dominula</name>
    <dbReference type="NCBI Taxonomy" id="743375"/>
    <lineage>
        <taxon>Eukaryota</taxon>
        <taxon>Metazoa</taxon>
        <taxon>Ecdysozoa</taxon>
        <taxon>Arthropoda</taxon>
        <taxon>Hexapoda</taxon>
        <taxon>Insecta</taxon>
        <taxon>Pterygota</taxon>
        <taxon>Neoptera</taxon>
        <taxon>Endopterygota</taxon>
        <taxon>Hymenoptera</taxon>
        <taxon>Apocrita</taxon>
        <taxon>Aculeata</taxon>
        <taxon>Vespoidea</taxon>
        <taxon>Vespidae</taxon>
        <taxon>Polistinae</taxon>
        <taxon>Polistini</taxon>
        <taxon>Polistes</taxon>
    </lineage>
</organism>
<evidence type="ECO:0000313" key="13">
    <source>
        <dbReference type="Proteomes" id="UP000694924"/>
    </source>
</evidence>
<gene>
    <name evidence="14" type="primary">LOC107070981</name>
</gene>
<dbReference type="InterPro" id="IPR050569">
    <property type="entry name" value="TAAR"/>
</dbReference>
<feature type="domain" description="G-protein coupled receptors family 1 profile" evidence="12">
    <location>
        <begin position="58"/>
        <end position="312"/>
    </location>
</feature>
<evidence type="ECO:0000256" key="5">
    <source>
        <dbReference type="ARBA" id="ARBA00022989"/>
    </source>
</evidence>
<keyword evidence="6" id="KW-0297">G-protein coupled receptor</keyword>
<feature type="transmembrane region" description="Helical" evidence="11">
    <location>
        <begin position="78"/>
        <end position="95"/>
    </location>
</feature>
<feature type="transmembrane region" description="Helical" evidence="11">
    <location>
        <begin position="115"/>
        <end position="137"/>
    </location>
</feature>
<evidence type="ECO:0000256" key="11">
    <source>
        <dbReference type="SAM" id="Phobius"/>
    </source>
</evidence>
<dbReference type="PROSITE" id="PS50262">
    <property type="entry name" value="G_PROTEIN_RECEP_F1_2"/>
    <property type="match status" value="1"/>
</dbReference>
<keyword evidence="13" id="KW-1185">Reference proteome</keyword>
<dbReference type="PANTHER" id="PTHR24249:SF372">
    <property type="entry name" value="G-PROTEIN COUPLED RECEPTORS FAMILY 1 PROFILE DOMAIN-CONTAINING PROTEIN"/>
    <property type="match status" value="1"/>
</dbReference>
<dbReference type="PANTHER" id="PTHR24249">
    <property type="entry name" value="HISTAMINE RECEPTOR-RELATED G-PROTEIN COUPLED RECEPTOR"/>
    <property type="match status" value="1"/>
</dbReference>
<reference evidence="14" key="1">
    <citation type="submission" date="2025-08" db="UniProtKB">
        <authorList>
            <consortium name="RefSeq"/>
        </authorList>
    </citation>
    <scope>IDENTIFICATION</scope>
    <source>
        <tissue evidence="14">Whole body</tissue>
    </source>
</reference>
<comment type="subcellular location">
    <subcellularLocation>
        <location evidence="1">Cell membrane</location>
        <topology evidence="1">Multi-pass membrane protein</topology>
    </subcellularLocation>
</comment>
<dbReference type="RefSeq" id="XP_015185059.1">
    <property type="nucleotide sequence ID" value="XM_015329573.1"/>
</dbReference>
<keyword evidence="8" id="KW-0675">Receptor</keyword>
<dbReference type="GeneID" id="107070981"/>
<feature type="transmembrane region" description="Helical" evidence="11">
    <location>
        <begin position="256"/>
        <end position="274"/>
    </location>
</feature>
<dbReference type="Gene3D" id="1.20.1070.10">
    <property type="entry name" value="Rhodopsin 7-helix transmembrane proteins"/>
    <property type="match status" value="1"/>
</dbReference>
<feature type="transmembrane region" description="Helical" evidence="11">
    <location>
        <begin position="205"/>
        <end position="228"/>
    </location>
</feature>
<feature type="transmembrane region" description="Helical" evidence="11">
    <location>
        <begin position="158"/>
        <end position="179"/>
    </location>
</feature>
<dbReference type="PRINTS" id="PR00237">
    <property type="entry name" value="GPCRRHODOPSN"/>
</dbReference>
<feature type="transmembrane region" description="Helical" evidence="11">
    <location>
        <begin position="41"/>
        <end position="66"/>
    </location>
</feature>
<keyword evidence="7 11" id="KW-0472">Membrane</keyword>
<dbReference type="Proteomes" id="UP000694924">
    <property type="component" value="Unplaced"/>
</dbReference>
<evidence type="ECO:0000256" key="3">
    <source>
        <dbReference type="ARBA" id="ARBA00022475"/>
    </source>
</evidence>
<dbReference type="InterPro" id="IPR000276">
    <property type="entry name" value="GPCR_Rhodpsn"/>
</dbReference>
<evidence type="ECO:0000313" key="14">
    <source>
        <dbReference type="RefSeq" id="XP_015185059.1"/>
    </source>
</evidence>
<comment type="similarity">
    <text evidence="2">Belongs to the G-protein coupled receptor 1 family.</text>
</comment>
<dbReference type="SUPFAM" id="SSF81321">
    <property type="entry name" value="Family A G protein-coupled receptor-like"/>
    <property type="match status" value="1"/>
</dbReference>
<dbReference type="InterPro" id="IPR017452">
    <property type="entry name" value="GPCR_Rhodpsn_7TM"/>
</dbReference>
<dbReference type="CDD" id="cd15104">
    <property type="entry name" value="7tmA_GPR119_R_insulinotropic_receptor"/>
    <property type="match status" value="1"/>
</dbReference>
<keyword evidence="9" id="KW-0807">Transducer</keyword>
<evidence type="ECO:0000256" key="2">
    <source>
        <dbReference type="ARBA" id="ARBA00010663"/>
    </source>
</evidence>
<sequence>MTMSGIATESLASTIADELTTTLIPTVTRIDTRLDISPISVVLAVSIVCILSPITVTGNSIILAAFYRYKRLRTASNCLLVSLAISDFGVGVFMPFGMQLELSGLPENGTSTLCIIPYCIVIALCSVSVLVTVAIAVDRLTSLAQPLRYKNIITHSNIEKFIAIFWIYAICVGLSPLIYTQIMGLTQTHSGGCRFRAAVLPPVRIFLVIVVWAPSALVLLGCYMYVYLVARAHARAIYTVELSFRHQTQTLPLPRYGQILAITVGTFFLLWLPFQMCMLLDIFYETNFLSEWTVIWFGLLILAHSGANPWIYAFHHGEMRIAAGKIAEDLVALFGVTPSRYGGCSPARRVSNGNLELAEVNNINDIRRHHVENCFAAKPHISSTLYSSKRCLEMSGRQSDISPERNESDLSSSSKCYPNDIVEEGIEDLKKMLDPKYIIDRNHIIDSNHNIDKIKNLKYLLDPTFGKIRHLRRLNRKRLLSKNFSKKWSEPKFISYQNLNSDCSGNRKFFRSSAMSDPLLNAANNPAAGDCQSKHFDETLDVDERTAATMKEDMDMDKRVNSNLSSMSYPNIKTASGGITSEVNLRIFQANRNKSELAYRYSVQNLNENKLDDGRNVEQNRLEHQQQTENQTRKNVYPRIRTRRPRLGLTDNIIDISIHNSYSSLPTTTTDNLFKRSLLGSPNCKLSSNSINVNCNKQPTLICFEPKYVVHKAPSSLSSSISKNNIRHETNLSASSSSSSYRLSQPRINIELKHSESVNRIEGKIDKAFSRYPNVIEGLTIPIIHSEPPSPLESVPLSSLQEEDSKNLNHFESSQRNNIELESNHRKSPIRHSDPTLPSILLNIEDFSEPNESINLPNKEMLTIESKEPKEPKEPMQLFEALLRNLEKSRDNKLAEPIFGEHDSTRFNSRRPSDSKWSESSKSQEILTSANEHQTFPSSYSVNDFQTCNSGSDLNDLTSLDPFICPEPLTSSLRESFFDAPSVPDSDIFTSFDENDLADFSPETNLTQTDLPQVYNSISAINLKSSSILNEQSKSTESVFSNNYTENNGTNLVSELSPLVNPMKIRMRPYKDPKKMIRLAPLAVPTPTDISTPTFDLIMENKTDGAVLV</sequence>
<evidence type="ECO:0000256" key="1">
    <source>
        <dbReference type="ARBA" id="ARBA00004651"/>
    </source>
</evidence>
<keyword evidence="5 11" id="KW-1133">Transmembrane helix</keyword>
<evidence type="ECO:0000256" key="10">
    <source>
        <dbReference type="SAM" id="MobiDB-lite"/>
    </source>
</evidence>
<evidence type="ECO:0000259" key="12">
    <source>
        <dbReference type="PROSITE" id="PS50262"/>
    </source>
</evidence>
<evidence type="ECO:0000256" key="7">
    <source>
        <dbReference type="ARBA" id="ARBA00023136"/>
    </source>
</evidence>
<name>A0ABM1IXX2_POLDO</name>